<sequence length="106" mass="11569">MIATNGKDIVCSYGDTFNCAWEVEGVTIADNITFSIKTTEGSTDVLLSKTCEVSGQLITVNITADEFAEKLPVGDYKYDLVMVADETKTTLLFPANFHVKAVVHDE</sequence>
<organism evidence="1">
    <name type="scientific">Siphoviridae sp. ctwzt2</name>
    <dbReference type="NCBI Taxonomy" id="2825736"/>
    <lineage>
        <taxon>Viruses</taxon>
        <taxon>Duplodnaviria</taxon>
        <taxon>Heunggongvirae</taxon>
        <taxon>Uroviricota</taxon>
        <taxon>Caudoviricetes</taxon>
    </lineage>
</organism>
<proteinExistence type="predicted"/>
<reference evidence="1" key="1">
    <citation type="journal article" date="2021" name="Proc. Natl. Acad. Sci. U.S.A.">
        <title>A Catalog of Tens of Thousands of Viruses from Human Metagenomes Reveals Hidden Associations with Chronic Diseases.</title>
        <authorList>
            <person name="Tisza M.J."/>
            <person name="Buck C.B."/>
        </authorList>
    </citation>
    <scope>NUCLEOTIDE SEQUENCE</scope>
    <source>
        <strain evidence="1">Ctwzt2</strain>
    </source>
</reference>
<accession>A0A8S5P9D2</accession>
<name>A0A8S5P9D2_9CAUD</name>
<evidence type="ECO:0000313" key="1">
    <source>
        <dbReference type="EMBL" id="DAE03272.1"/>
    </source>
</evidence>
<protein>
    <submittedName>
        <fullName evidence="1">Uncharacterized protein</fullName>
    </submittedName>
</protein>
<dbReference type="EMBL" id="BK015362">
    <property type="protein sequence ID" value="DAE03272.1"/>
    <property type="molecule type" value="Genomic_DNA"/>
</dbReference>